<name>A0ACC2XU43_9TREE</name>
<evidence type="ECO:0000313" key="2">
    <source>
        <dbReference type="Proteomes" id="UP001234202"/>
    </source>
</evidence>
<dbReference type="Proteomes" id="UP001234202">
    <property type="component" value="Unassembled WGS sequence"/>
</dbReference>
<keyword evidence="2" id="KW-1185">Reference proteome</keyword>
<dbReference type="EMBL" id="JASBWV010000002">
    <property type="protein sequence ID" value="KAJ9127539.1"/>
    <property type="molecule type" value="Genomic_DNA"/>
</dbReference>
<reference evidence="1" key="1">
    <citation type="submission" date="2023-04" db="EMBL/GenBank/DDBJ databases">
        <title>Draft Genome sequencing of Naganishia species isolated from polar environments using Oxford Nanopore Technology.</title>
        <authorList>
            <person name="Leo P."/>
            <person name="Venkateswaran K."/>
        </authorList>
    </citation>
    <scope>NUCLEOTIDE SEQUENCE</scope>
    <source>
        <strain evidence="1">DBVPG 5303</strain>
    </source>
</reference>
<evidence type="ECO:0000313" key="1">
    <source>
        <dbReference type="EMBL" id="KAJ9127539.1"/>
    </source>
</evidence>
<gene>
    <name evidence="1" type="ORF">QFC24_000948</name>
</gene>
<proteinExistence type="predicted"/>
<accession>A0ACC2XU43</accession>
<protein>
    <submittedName>
        <fullName evidence="1">Uncharacterized protein</fullName>
    </submittedName>
</protein>
<organism evidence="1 2">
    <name type="scientific">Naganishia onofrii</name>
    <dbReference type="NCBI Taxonomy" id="1851511"/>
    <lineage>
        <taxon>Eukaryota</taxon>
        <taxon>Fungi</taxon>
        <taxon>Dikarya</taxon>
        <taxon>Basidiomycota</taxon>
        <taxon>Agaricomycotina</taxon>
        <taxon>Tremellomycetes</taxon>
        <taxon>Filobasidiales</taxon>
        <taxon>Filobasidiaceae</taxon>
        <taxon>Naganishia</taxon>
    </lineage>
</organism>
<sequence>MSGITEATSNLNISAPKAKIGVIFYSTYGHITQLAEKVVEGVRAAGAEPVVYQILHLPLPTYSQETLSEEILGKMYAGTSLKPKYPIIKPNDLKELDGFLLGFPTRYGRAPAQVSAFFDATGGLWASGALVGKFGGVFTSTAGQHGGQETTAYTTVPFFVHHGISFVPIGYVNQGLSKLDGVHGGAPWGAGTIANGDGSRQPDEVELEIAEYQGKSFASHVATFVRGKHAGPIYWQDNAATNSSNAARSPVSFARNTLEFCCTSVQSSDVKTPGHDPRNILLSVADHILLYDRQAQDAAHPTAHAAAAQHTNLADLNLGAPIAATTTANPAGTTAVKPIEEARDIKEDGYRVEEAPRETVVPAAQPASTTPVTEAVKETESKPVAPAPVVAATSTPVTAAVDNNAEKITATEKPAQAAQTAPAGVTSTGKNTTAAAAAPKKKKAGLFAACCGKGDHIE</sequence>
<comment type="caution">
    <text evidence="1">The sequence shown here is derived from an EMBL/GenBank/DDBJ whole genome shotgun (WGS) entry which is preliminary data.</text>
</comment>